<dbReference type="CDD" id="cd01310">
    <property type="entry name" value="TatD_DNAse"/>
    <property type="match status" value="1"/>
</dbReference>
<organism evidence="1 2">
    <name type="scientific">Arcanobacterium hippocoleae</name>
    <dbReference type="NCBI Taxonomy" id="149017"/>
    <lineage>
        <taxon>Bacteria</taxon>
        <taxon>Bacillati</taxon>
        <taxon>Actinomycetota</taxon>
        <taxon>Actinomycetes</taxon>
        <taxon>Actinomycetales</taxon>
        <taxon>Actinomycetaceae</taxon>
        <taxon>Arcanobacterium</taxon>
    </lineage>
</organism>
<dbReference type="GO" id="GO:0016787">
    <property type="term" value="F:hydrolase activity"/>
    <property type="evidence" value="ECO:0007669"/>
    <property type="project" value="UniProtKB-KW"/>
</dbReference>
<proteinExistence type="predicted"/>
<dbReference type="SUPFAM" id="SSF51556">
    <property type="entry name" value="Metallo-dependent hydrolases"/>
    <property type="match status" value="1"/>
</dbReference>
<dbReference type="Proteomes" id="UP001266099">
    <property type="component" value="Unassembled WGS sequence"/>
</dbReference>
<keyword evidence="2" id="KW-1185">Reference proteome</keyword>
<keyword evidence="1" id="KW-0378">Hydrolase</keyword>
<dbReference type="InterPro" id="IPR001130">
    <property type="entry name" value="TatD-like"/>
</dbReference>
<dbReference type="EMBL" id="JAVDUJ010000001">
    <property type="protein sequence ID" value="MDR6939841.1"/>
    <property type="molecule type" value="Genomic_DNA"/>
</dbReference>
<dbReference type="PIRSF" id="PIRSF005902">
    <property type="entry name" value="DNase_TatD"/>
    <property type="match status" value="1"/>
</dbReference>
<dbReference type="PANTHER" id="PTHR46124">
    <property type="entry name" value="D-AMINOACYL-TRNA DEACYLASE"/>
    <property type="match status" value="1"/>
</dbReference>
<dbReference type="InterPro" id="IPR032466">
    <property type="entry name" value="Metal_Hydrolase"/>
</dbReference>
<gene>
    <name evidence="1" type="ORF">J2S36_001384</name>
</gene>
<name>A0ABU1T4N7_9ACTO</name>
<sequence length="315" mass="34571">MGKNKKRYLPLLPERPLSVPIIDNHTHIGADPAPASGGELQQRYDPEGRILMPVLERTLLARMADAGVRGAITSGCEIPEFAHTLELAKRVPNIWAAIAIHPNEAAMHAGISAASPDGLTHEFAVHHREFSLDDAIAQVAQIAQEPEVVAVGETGLDYFRTGEAGKAAQKESFRAHLQLAKELGKPMQIHDRDAHADVVEILQRDGAPEKTVFHCFSGDVKLAEICAENGWYASFAGPITYPVNTQLQHAFDSLPDELILIETDAPYLTPVPYRGHPNAVWGCVYTAGFMAQQRGYPLEKWCEILNRNTFAVYGI</sequence>
<evidence type="ECO:0000313" key="1">
    <source>
        <dbReference type="EMBL" id="MDR6939841.1"/>
    </source>
</evidence>
<comment type="caution">
    <text evidence="1">The sequence shown here is derived from an EMBL/GenBank/DDBJ whole genome shotgun (WGS) entry which is preliminary data.</text>
</comment>
<accession>A0ABU1T4N7</accession>
<dbReference type="PANTHER" id="PTHR46124:SF2">
    <property type="entry name" value="D-AMINOACYL-TRNA DEACYLASE"/>
    <property type="match status" value="1"/>
</dbReference>
<evidence type="ECO:0000313" key="2">
    <source>
        <dbReference type="Proteomes" id="UP001266099"/>
    </source>
</evidence>
<protein>
    <submittedName>
        <fullName evidence="1">TatD DNase family protein</fullName>
        <ecNumber evidence="1">3.1.21.-</ecNumber>
    </submittedName>
</protein>
<dbReference type="Gene3D" id="3.20.20.140">
    <property type="entry name" value="Metal-dependent hydrolases"/>
    <property type="match status" value="1"/>
</dbReference>
<reference evidence="1 2" key="1">
    <citation type="submission" date="2023-07" db="EMBL/GenBank/DDBJ databases">
        <title>Sequencing the genomes of 1000 actinobacteria strains.</title>
        <authorList>
            <person name="Klenk H.-P."/>
        </authorList>
    </citation>
    <scope>NUCLEOTIDE SEQUENCE [LARGE SCALE GENOMIC DNA]</scope>
    <source>
        <strain evidence="1 2">DSM 15539</strain>
    </source>
</reference>
<dbReference type="Pfam" id="PF01026">
    <property type="entry name" value="TatD_DNase"/>
    <property type="match status" value="1"/>
</dbReference>
<dbReference type="RefSeq" id="WP_309956842.1">
    <property type="nucleotide sequence ID" value="NZ_JAVDUJ010000001.1"/>
</dbReference>
<dbReference type="EC" id="3.1.21.-" evidence="1"/>